<sequence>MSLLSYLYLKFIAVVFRTLSRLKGDISLISHPDAVRLIPSRDSQRTIKAHFYRSALRTTQPTPLLINFHGSGFMIPALGSDDAFCRQISQETEYSVLDIAYRLAPEDPFPAAVHDVEDAVKWALRQSDEFDASCIAISGFSAGANLALVASSTLFPPETFQSVIAFYPCLEFFQDPRAVVAPEAGGRPIPPFVLSTFKQCYLQGGVDPSDPRVCPSYADLDRFPRSVLVITAGYDSLALEGEKLAVRLSERPGRQVVCERMEKCNHAWDKLAQKGTREWGLKERAYKLAVDILQR</sequence>
<dbReference type="Gene3D" id="3.40.50.1820">
    <property type="entry name" value="alpha/beta hydrolase"/>
    <property type="match status" value="1"/>
</dbReference>
<evidence type="ECO:0000259" key="2">
    <source>
        <dbReference type="Pfam" id="PF07859"/>
    </source>
</evidence>
<dbReference type="GO" id="GO:0016787">
    <property type="term" value="F:hydrolase activity"/>
    <property type="evidence" value="ECO:0007669"/>
    <property type="project" value="UniProtKB-KW"/>
</dbReference>
<dbReference type="PANTHER" id="PTHR48081:SF8">
    <property type="entry name" value="ALPHA_BETA HYDROLASE FOLD-3 DOMAIN-CONTAINING PROTEIN-RELATED"/>
    <property type="match status" value="1"/>
</dbReference>
<feature type="domain" description="Alpha/beta hydrolase fold-3" evidence="2">
    <location>
        <begin position="65"/>
        <end position="268"/>
    </location>
</feature>
<dbReference type="SUPFAM" id="SSF53474">
    <property type="entry name" value="alpha/beta-Hydrolases"/>
    <property type="match status" value="1"/>
</dbReference>
<evidence type="ECO:0000313" key="3">
    <source>
        <dbReference type="EMBL" id="KAF5858640.1"/>
    </source>
</evidence>
<dbReference type="InterPro" id="IPR029058">
    <property type="entry name" value="AB_hydrolase_fold"/>
</dbReference>
<organism evidence="3 4">
    <name type="scientific">Petromyces alliaceus</name>
    <name type="common">Aspergillus alliaceus</name>
    <dbReference type="NCBI Taxonomy" id="209559"/>
    <lineage>
        <taxon>Eukaryota</taxon>
        <taxon>Fungi</taxon>
        <taxon>Dikarya</taxon>
        <taxon>Ascomycota</taxon>
        <taxon>Pezizomycotina</taxon>
        <taxon>Eurotiomycetes</taxon>
        <taxon>Eurotiomycetidae</taxon>
        <taxon>Eurotiales</taxon>
        <taxon>Aspergillaceae</taxon>
        <taxon>Aspergillus</taxon>
        <taxon>Aspergillus subgen. Circumdati</taxon>
    </lineage>
</organism>
<evidence type="ECO:0000256" key="1">
    <source>
        <dbReference type="ARBA" id="ARBA00022801"/>
    </source>
</evidence>
<dbReference type="InterPro" id="IPR050300">
    <property type="entry name" value="GDXG_lipolytic_enzyme"/>
</dbReference>
<keyword evidence="1" id="KW-0378">Hydrolase</keyword>
<comment type="caution">
    <text evidence="3">The sequence shown here is derived from an EMBL/GenBank/DDBJ whole genome shotgun (WGS) entry which is preliminary data.</text>
</comment>
<dbReference type="Proteomes" id="UP000541154">
    <property type="component" value="Unassembled WGS sequence"/>
</dbReference>
<dbReference type="PANTHER" id="PTHR48081">
    <property type="entry name" value="AB HYDROLASE SUPERFAMILY PROTEIN C4A8.06C"/>
    <property type="match status" value="1"/>
</dbReference>
<protein>
    <recommendedName>
        <fullName evidence="2">Alpha/beta hydrolase fold-3 domain-containing protein</fullName>
    </recommendedName>
</protein>
<dbReference type="AlphaFoldDB" id="A0A8H6A0Z7"/>
<gene>
    <name evidence="3" type="ORF">ETB97_003950</name>
</gene>
<proteinExistence type="predicted"/>
<keyword evidence="4" id="KW-1185">Reference proteome</keyword>
<evidence type="ECO:0000313" key="4">
    <source>
        <dbReference type="Proteomes" id="UP000541154"/>
    </source>
</evidence>
<name>A0A8H6A0Z7_PETAA</name>
<accession>A0A8H6A0Z7</accession>
<dbReference type="Pfam" id="PF07859">
    <property type="entry name" value="Abhydrolase_3"/>
    <property type="match status" value="1"/>
</dbReference>
<dbReference type="InterPro" id="IPR013094">
    <property type="entry name" value="AB_hydrolase_3"/>
</dbReference>
<dbReference type="EMBL" id="SPNV01000197">
    <property type="protein sequence ID" value="KAF5858640.1"/>
    <property type="molecule type" value="Genomic_DNA"/>
</dbReference>
<reference evidence="3 4" key="1">
    <citation type="submission" date="2019-04" db="EMBL/GenBank/DDBJ databases">
        <title>Aspergillus burnettii sp. nov., novel species from soil in southeast Queensland.</title>
        <authorList>
            <person name="Gilchrist C.L.M."/>
            <person name="Pitt J.I."/>
            <person name="Lange L."/>
            <person name="Lacey H.J."/>
            <person name="Vuong D."/>
            <person name="Midgley D.J."/>
            <person name="Greenfield P."/>
            <person name="Bradbury M."/>
            <person name="Lacey E."/>
            <person name="Busk P.K."/>
            <person name="Pilgaard B."/>
            <person name="Chooi Y.H."/>
            <person name="Piggott A.M."/>
        </authorList>
    </citation>
    <scope>NUCLEOTIDE SEQUENCE [LARGE SCALE GENOMIC DNA]</scope>
    <source>
        <strain evidence="3 4">FRR 5400</strain>
    </source>
</reference>